<reference evidence="3" key="2">
    <citation type="submission" date="2022-01" db="EMBL/GenBank/DDBJ databases">
        <authorList>
            <person name="Yamashiro T."/>
            <person name="Shiraishi A."/>
            <person name="Satake H."/>
            <person name="Nakayama K."/>
        </authorList>
    </citation>
    <scope>NUCLEOTIDE SEQUENCE</scope>
</reference>
<reference evidence="3" key="1">
    <citation type="journal article" date="2022" name="Int. J. Mol. Sci.">
        <title>Draft Genome of Tanacetum Coccineum: Genomic Comparison of Closely Related Tanacetum-Family Plants.</title>
        <authorList>
            <person name="Yamashiro T."/>
            <person name="Shiraishi A."/>
            <person name="Nakayama K."/>
            <person name="Satake H."/>
        </authorList>
    </citation>
    <scope>NUCLEOTIDE SEQUENCE</scope>
</reference>
<dbReference type="EMBL" id="BQNB010011253">
    <property type="protein sequence ID" value="GJS88156.1"/>
    <property type="molecule type" value="Genomic_DNA"/>
</dbReference>
<evidence type="ECO:0000256" key="1">
    <source>
        <dbReference type="SAM" id="MobiDB-lite"/>
    </source>
</evidence>
<evidence type="ECO:0000313" key="3">
    <source>
        <dbReference type="EMBL" id="GJS88156.1"/>
    </source>
</evidence>
<evidence type="ECO:0000259" key="2">
    <source>
        <dbReference type="Pfam" id="PF07727"/>
    </source>
</evidence>
<protein>
    <submittedName>
        <fullName evidence="3">Zinc finger, CCHC-type containing protein</fullName>
    </submittedName>
</protein>
<accession>A0ABQ4ZFV7</accession>
<keyword evidence="4" id="KW-1185">Reference proteome</keyword>
<gene>
    <name evidence="3" type="ORF">Tco_0770792</name>
</gene>
<dbReference type="Proteomes" id="UP001151760">
    <property type="component" value="Unassembled WGS sequence"/>
</dbReference>
<feature type="compositionally biased region" description="Basic and acidic residues" evidence="1">
    <location>
        <begin position="72"/>
        <end position="81"/>
    </location>
</feature>
<comment type="caution">
    <text evidence="3">The sequence shown here is derived from an EMBL/GenBank/DDBJ whole genome shotgun (WGS) entry which is preliminary data.</text>
</comment>
<name>A0ABQ4ZFV7_9ASTR</name>
<proteinExistence type="predicted"/>
<sequence>MGNTVNELHDMLKLHEQTLPKKDAPELHAIRAAKVQKKNKNKKLQLAARGNNQENGKSKLAYAPKPKISPPPKKENPAKDSFCHQSGIFTIELFSFPGKSWVYDTDCGTHICNTTQGFKRGRKLKPGALSLTRHAPDRIYLNIEADEYELGDLNEPANYKVALLDPESDKWLNTMNVEIKKTDMDRAVHTYKARLVAKGFTQTYRVDYEETFSPVAYIRVIRILIPIVAFYDYEIWQIDVKTAFLIGHLS</sequence>
<evidence type="ECO:0000313" key="4">
    <source>
        <dbReference type="Proteomes" id="UP001151760"/>
    </source>
</evidence>
<feature type="region of interest" description="Disordered" evidence="1">
    <location>
        <begin position="36"/>
        <end position="81"/>
    </location>
</feature>
<feature type="domain" description="Reverse transcriptase Ty1/copia-type" evidence="2">
    <location>
        <begin position="166"/>
        <end position="249"/>
    </location>
</feature>
<dbReference type="InterPro" id="IPR013103">
    <property type="entry name" value="RVT_2"/>
</dbReference>
<organism evidence="3 4">
    <name type="scientific">Tanacetum coccineum</name>
    <dbReference type="NCBI Taxonomy" id="301880"/>
    <lineage>
        <taxon>Eukaryota</taxon>
        <taxon>Viridiplantae</taxon>
        <taxon>Streptophyta</taxon>
        <taxon>Embryophyta</taxon>
        <taxon>Tracheophyta</taxon>
        <taxon>Spermatophyta</taxon>
        <taxon>Magnoliopsida</taxon>
        <taxon>eudicotyledons</taxon>
        <taxon>Gunneridae</taxon>
        <taxon>Pentapetalae</taxon>
        <taxon>asterids</taxon>
        <taxon>campanulids</taxon>
        <taxon>Asterales</taxon>
        <taxon>Asteraceae</taxon>
        <taxon>Asteroideae</taxon>
        <taxon>Anthemideae</taxon>
        <taxon>Anthemidinae</taxon>
        <taxon>Tanacetum</taxon>
    </lineage>
</organism>
<dbReference type="Pfam" id="PF07727">
    <property type="entry name" value="RVT_2"/>
    <property type="match status" value="1"/>
</dbReference>